<dbReference type="PANTHER" id="PTHR34698">
    <property type="entry name" value="5-OXOPROLINASE SUBUNIT B"/>
    <property type="match status" value="1"/>
</dbReference>
<dbReference type="RefSeq" id="WP_238356157.1">
    <property type="nucleotide sequence ID" value="NZ_JACHMY010000001.1"/>
</dbReference>
<organism evidence="5 6">
    <name type="scientific">Kribbella italica</name>
    <dbReference type="NCBI Taxonomy" id="1540520"/>
    <lineage>
        <taxon>Bacteria</taxon>
        <taxon>Bacillati</taxon>
        <taxon>Actinomycetota</taxon>
        <taxon>Actinomycetes</taxon>
        <taxon>Propionibacteriales</taxon>
        <taxon>Kribbellaceae</taxon>
        <taxon>Kribbella</taxon>
    </lineage>
</organism>
<dbReference type="EMBL" id="JACHMY010000001">
    <property type="protein sequence ID" value="MBB5838656.1"/>
    <property type="molecule type" value="Genomic_DNA"/>
</dbReference>
<evidence type="ECO:0000256" key="1">
    <source>
        <dbReference type="ARBA" id="ARBA00022741"/>
    </source>
</evidence>
<evidence type="ECO:0000256" key="3">
    <source>
        <dbReference type="ARBA" id="ARBA00022840"/>
    </source>
</evidence>
<keyword evidence="6" id="KW-1185">Reference proteome</keyword>
<dbReference type="SUPFAM" id="SSF160467">
    <property type="entry name" value="PH0987 N-terminal domain-like"/>
    <property type="match status" value="1"/>
</dbReference>
<dbReference type="GO" id="GO:0016787">
    <property type="term" value="F:hydrolase activity"/>
    <property type="evidence" value="ECO:0007669"/>
    <property type="project" value="UniProtKB-KW"/>
</dbReference>
<dbReference type="PANTHER" id="PTHR34698:SF2">
    <property type="entry name" value="5-OXOPROLINASE SUBUNIT B"/>
    <property type="match status" value="1"/>
</dbReference>
<dbReference type="GO" id="GO:0005524">
    <property type="term" value="F:ATP binding"/>
    <property type="evidence" value="ECO:0007669"/>
    <property type="project" value="UniProtKB-KW"/>
</dbReference>
<dbReference type="InterPro" id="IPR029000">
    <property type="entry name" value="Cyclophilin-like_dom_sf"/>
</dbReference>
<comment type="caution">
    <text evidence="5">The sequence shown here is derived from an EMBL/GenBank/DDBJ whole genome shotgun (WGS) entry which is preliminary data.</text>
</comment>
<keyword evidence="2" id="KW-0378">Hydrolase</keyword>
<accession>A0A7W9JAL3</accession>
<proteinExistence type="predicted"/>
<dbReference type="SUPFAM" id="SSF50891">
    <property type="entry name" value="Cyclophilin-like"/>
    <property type="match status" value="1"/>
</dbReference>
<keyword evidence="3" id="KW-0067">ATP-binding</keyword>
<evidence type="ECO:0000313" key="6">
    <source>
        <dbReference type="Proteomes" id="UP000549971"/>
    </source>
</evidence>
<keyword evidence="1" id="KW-0547">Nucleotide-binding</keyword>
<feature type="domain" description="Carboxyltransferase" evidence="4">
    <location>
        <begin position="2"/>
        <end position="189"/>
    </location>
</feature>
<sequence length="211" mass="22524">MMRVLPCGSSALLVELGDLDEVLGYYAALRADPPAGVVDIVPAGRTVMVTVDHTDLAALERILLSTTPLVDRRIGGDLVEIPVVYDGEDLADVAELLSCSIEEVVQRHTAEEWTVAFCGFAPGFGYLTGESSWDIPRRSSPRTKVPAGSVALAGEFSGVYPRESPGGWQLLGRTDVNVFDLDQDPAALLSPGRRIRFVDATSSAAPNGRRG</sequence>
<reference evidence="5 6" key="1">
    <citation type="submission" date="2020-08" db="EMBL/GenBank/DDBJ databases">
        <title>Sequencing the genomes of 1000 actinobacteria strains.</title>
        <authorList>
            <person name="Klenk H.-P."/>
        </authorList>
    </citation>
    <scope>NUCLEOTIDE SEQUENCE [LARGE SCALE GENOMIC DNA]</scope>
    <source>
        <strain evidence="5 6">DSM 28967</strain>
    </source>
</reference>
<dbReference type="Gene3D" id="3.30.1360.40">
    <property type="match status" value="1"/>
</dbReference>
<dbReference type="InterPro" id="IPR010016">
    <property type="entry name" value="PxpB"/>
</dbReference>
<evidence type="ECO:0000313" key="5">
    <source>
        <dbReference type="EMBL" id="MBB5838656.1"/>
    </source>
</evidence>
<evidence type="ECO:0000259" key="4">
    <source>
        <dbReference type="SMART" id="SM00796"/>
    </source>
</evidence>
<dbReference type="SMART" id="SM00796">
    <property type="entry name" value="AHS1"/>
    <property type="match status" value="1"/>
</dbReference>
<dbReference type="Pfam" id="PF02682">
    <property type="entry name" value="CT_C_D"/>
    <property type="match status" value="1"/>
</dbReference>
<dbReference type="Gene3D" id="2.40.100.10">
    <property type="entry name" value="Cyclophilin-like"/>
    <property type="match status" value="1"/>
</dbReference>
<gene>
    <name evidence="5" type="ORF">HDA39_005390</name>
</gene>
<protein>
    <submittedName>
        <fullName evidence="5">KipI family sensor histidine kinase inhibitor</fullName>
    </submittedName>
</protein>
<name>A0A7W9JAL3_9ACTN</name>
<dbReference type="AlphaFoldDB" id="A0A7W9JAL3"/>
<evidence type="ECO:0000256" key="2">
    <source>
        <dbReference type="ARBA" id="ARBA00022801"/>
    </source>
</evidence>
<dbReference type="InterPro" id="IPR003833">
    <property type="entry name" value="CT_C_D"/>
</dbReference>
<dbReference type="Proteomes" id="UP000549971">
    <property type="component" value="Unassembled WGS sequence"/>
</dbReference>